<comment type="caution">
    <text evidence="6">The sequence shown here is derived from an EMBL/GenBank/DDBJ whole genome shotgun (WGS) entry which is preliminary data.</text>
</comment>
<dbReference type="PANTHER" id="PTHR30055">
    <property type="entry name" value="HTH-TYPE TRANSCRIPTIONAL REGULATOR RUTR"/>
    <property type="match status" value="1"/>
</dbReference>
<dbReference type="InterPro" id="IPR023772">
    <property type="entry name" value="DNA-bd_HTH_TetR-type_CS"/>
</dbReference>
<evidence type="ECO:0000313" key="6">
    <source>
        <dbReference type="EMBL" id="TCZ80083.1"/>
    </source>
</evidence>
<dbReference type="Pfam" id="PF00440">
    <property type="entry name" value="TetR_N"/>
    <property type="match status" value="1"/>
</dbReference>
<dbReference type="InterPro" id="IPR009057">
    <property type="entry name" value="Homeodomain-like_sf"/>
</dbReference>
<evidence type="ECO:0000313" key="7">
    <source>
        <dbReference type="Proteomes" id="UP000295418"/>
    </source>
</evidence>
<evidence type="ECO:0000256" key="2">
    <source>
        <dbReference type="ARBA" id="ARBA00023125"/>
    </source>
</evidence>
<dbReference type="GO" id="GO:0003700">
    <property type="term" value="F:DNA-binding transcription factor activity"/>
    <property type="evidence" value="ECO:0007669"/>
    <property type="project" value="TreeGrafter"/>
</dbReference>
<dbReference type="PROSITE" id="PS01081">
    <property type="entry name" value="HTH_TETR_1"/>
    <property type="match status" value="1"/>
</dbReference>
<evidence type="ECO:0000259" key="5">
    <source>
        <dbReference type="PROSITE" id="PS50977"/>
    </source>
</evidence>
<keyword evidence="3" id="KW-0804">Transcription</keyword>
<evidence type="ECO:0000256" key="4">
    <source>
        <dbReference type="PROSITE-ProRule" id="PRU00335"/>
    </source>
</evidence>
<dbReference type="AlphaFoldDB" id="A0A4R4EKS2"/>
<proteinExistence type="predicted"/>
<keyword evidence="1" id="KW-0805">Transcription regulation</keyword>
<dbReference type="PRINTS" id="PR00455">
    <property type="entry name" value="HTHTETR"/>
</dbReference>
<keyword evidence="2 4" id="KW-0238">DNA-binding</keyword>
<dbReference type="PANTHER" id="PTHR30055:SF234">
    <property type="entry name" value="HTH-TYPE TRANSCRIPTIONAL REGULATOR BETI"/>
    <property type="match status" value="1"/>
</dbReference>
<reference evidence="6 7" key="1">
    <citation type="submission" date="2019-03" db="EMBL/GenBank/DDBJ databases">
        <authorList>
            <person name="Kim M.K.M."/>
        </authorList>
    </citation>
    <scope>NUCLEOTIDE SEQUENCE [LARGE SCALE GENOMIC DNA]</scope>
    <source>
        <strain evidence="6 7">18JY21-1</strain>
    </source>
</reference>
<dbReference type="Gene3D" id="1.10.357.10">
    <property type="entry name" value="Tetracycline Repressor, domain 2"/>
    <property type="match status" value="1"/>
</dbReference>
<sequence length="237" mass="26778">MSISSKNSGYSNPLFLLIDRIDQQIYINSERGFIIVQVLKDEIKELILKTAEQTFLEQGYEKASMKEISKQVQVSTGNLYRYFANKEALFDAVTLPAYQSLQYLIEAHDQNDDLSIPLGIGIVDQLAALLSELLVDNREGLLILIYGSEGTSRAGAKEELCQMFAAHIETHLITDHTSNQGSRAERSIFTSQIAKPIAVAFLEGYFEIIRLYTDRSQIHEATRQYITLWFMGLQSLA</sequence>
<dbReference type="GO" id="GO:0000976">
    <property type="term" value="F:transcription cis-regulatory region binding"/>
    <property type="evidence" value="ECO:0007669"/>
    <property type="project" value="TreeGrafter"/>
</dbReference>
<dbReference type="InterPro" id="IPR001647">
    <property type="entry name" value="HTH_TetR"/>
</dbReference>
<gene>
    <name evidence="6" type="ORF">E0485_04290</name>
</gene>
<dbReference type="Proteomes" id="UP000295418">
    <property type="component" value="Unassembled WGS sequence"/>
</dbReference>
<name>A0A4R4EKS2_9BACL</name>
<feature type="domain" description="HTH tetR-type" evidence="5">
    <location>
        <begin position="41"/>
        <end position="101"/>
    </location>
</feature>
<dbReference type="SUPFAM" id="SSF46689">
    <property type="entry name" value="Homeodomain-like"/>
    <property type="match status" value="1"/>
</dbReference>
<dbReference type="PROSITE" id="PS50977">
    <property type="entry name" value="HTH_TETR_2"/>
    <property type="match status" value="1"/>
</dbReference>
<dbReference type="EMBL" id="SKFG01000002">
    <property type="protein sequence ID" value="TCZ80083.1"/>
    <property type="molecule type" value="Genomic_DNA"/>
</dbReference>
<evidence type="ECO:0000256" key="3">
    <source>
        <dbReference type="ARBA" id="ARBA00023163"/>
    </source>
</evidence>
<feature type="DNA-binding region" description="H-T-H motif" evidence="4">
    <location>
        <begin position="64"/>
        <end position="83"/>
    </location>
</feature>
<accession>A0A4R4EKS2</accession>
<keyword evidence="7" id="KW-1185">Reference proteome</keyword>
<organism evidence="6 7">
    <name type="scientific">Paenibacillus albiflavus</name>
    <dbReference type="NCBI Taxonomy" id="2545760"/>
    <lineage>
        <taxon>Bacteria</taxon>
        <taxon>Bacillati</taxon>
        <taxon>Bacillota</taxon>
        <taxon>Bacilli</taxon>
        <taxon>Bacillales</taxon>
        <taxon>Paenibacillaceae</taxon>
        <taxon>Paenibacillus</taxon>
    </lineage>
</organism>
<evidence type="ECO:0000256" key="1">
    <source>
        <dbReference type="ARBA" id="ARBA00023015"/>
    </source>
</evidence>
<dbReference type="OrthoDB" id="494991at2"/>
<dbReference type="InterPro" id="IPR050109">
    <property type="entry name" value="HTH-type_TetR-like_transc_reg"/>
</dbReference>
<protein>
    <submittedName>
        <fullName evidence="6">TetR/AcrR family transcriptional regulator</fullName>
    </submittedName>
</protein>